<dbReference type="KEGG" id="vcop:MM50RIKEN_09710"/>
<dbReference type="EMBL" id="AP023418">
    <property type="protein sequence ID" value="BCK81208.1"/>
    <property type="molecule type" value="Genomic_DNA"/>
</dbReference>
<evidence type="ECO:0000313" key="2">
    <source>
        <dbReference type="Proteomes" id="UP000681035"/>
    </source>
</evidence>
<evidence type="ECO:0000313" key="1">
    <source>
        <dbReference type="EMBL" id="BCK81208.1"/>
    </source>
</evidence>
<keyword evidence="2" id="KW-1185">Reference proteome</keyword>
<organism evidence="1 2">
    <name type="scientific">Vescimonas coprocola</name>
    <dbReference type="NCBI Taxonomy" id="2714355"/>
    <lineage>
        <taxon>Bacteria</taxon>
        <taxon>Bacillati</taxon>
        <taxon>Bacillota</taxon>
        <taxon>Clostridia</taxon>
        <taxon>Eubacteriales</taxon>
        <taxon>Oscillospiraceae</taxon>
        <taxon>Vescimonas</taxon>
    </lineage>
</organism>
<accession>A0A810PYM5</accession>
<dbReference type="AlphaFoldDB" id="A0A810PYM5"/>
<dbReference type="RefSeq" id="WP_213541971.1">
    <property type="nucleotide sequence ID" value="NZ_AP023418.1"/>
</dbReference>
<evidence type="ECO:0008006" key="3">
    <source>
        <dbReference type="Google" id="ProtNLM"/>
    </source>
</evidence>
<reference evidence="1" key="1">
    <citation type="submission" date="2020-09" db="EMBL/GenBank/DDBJ databases">
        <title>New species isolated from human feces.</title>
        <authorList>
            <person name="Kitahara M."/>
            <person name="Shigeno Y."/>
            <person name="Shime M."/>
            <person name="Matsumoto Y."/>
            <person name="Nakamura S."/>
            <person name="Motooka D."/>
            <person name="Fukuoka S."/>
            <person name="Nishikawa H."/>
            <person name="Benno Y."/>
        </authorList>
    </citation>
    <scope>NUCLEOTIDE SEQUENCE</scope>
    <source>
        <strain evidence="1">MM50</strain>
    </source>
</reference>
<dbReference type="Proteomes" id="UP000681035">
    <property type="component" value="Chromosome"/>
</dbReference>
<sequence length="102" mass="10947">MELSYWGISPNIPAWPTDENGEREQAVLLAHTFDSPADADVTISLLTAYGIPCFKYYDKEGGAGKVINGFSGFGVGLYVPASMAEDAQNLLASMPMPNEADE</sequence>
<gene>
    <name evidence="1" type="ORF">MM50RIKEN_09710</name>
</gene>
<proteinExistence type="predicted"/>
<name>A0A810PYM5_9FIRM</name>
<protein>
    <recommendedName>
        <fullName evidence="3">DUF2007 domain-containing protein</fullName>
    </recommendedName>
</protein>